<keyword evidence="2" id="KW-1185">Reference proteome</keyword>
<gene>
    <name evidence="1" type="ORF">D3Y57_01100</name>
</gene>
<evidence type="ECO:0000313" key="2">
    <source>
        <dbReference type="Proteomes" id="UP000276254"/>
    </source>
</evidence>
<proteinExistence type="predicted"/>
<protein>
    <submittedName>
        <fullName evidence="1">Uncharacterized protein</fullName>
    </submittedName>
</protein>
<reference evidence="1 2" key="1">
    <citation type="submission" date="2018-09" db="EMBL/GenBank/DDBJ databases">
        <title>Sphingomonas peninsula sp. nov., isolated from fildes peninsula, Antarctic soil.</title>
        <authorList>
            <person name="Yingchao G."/>
        </authorList>
    </citation>
    <scope>NUCLEOTIDE SEQUENCE [LARGE SCALE GENOMIC DNA]</scope>
    <source>
        <strain evidence="1 2">YZ-8</strain>
        <plasmid evidence="1 2">unnamed2</plasmid>
    </source>
</reference>
<sequence length="93" mass="9967">MSFAVTSLNARATKTLDVAQAFKTPSFGLNKPTVKPLSSTVKAGEDEAYPFWPCFLQQSIRVQRCDERSLALNECGGDKADLRNAGSAQSVAG</sequence>
<dbReference type="Proteomes" id="UP000276254">
    <property type="component" value="Plasmid unnamed2"/>
</dbReference>
<organism evidence="1 2">
    <name type="scientific">Sphingomonas paeninsulae</name>
    <dbReference type="NCBI Taxonomy" id="2319844"/>
    <lineage>
        <taxon>Bacteria</taxon>
        <taxon>Pseudomonadati</taxon>
        <taxon>Pseudomonadota</taxon>
        <taxon>Alphaproteobacteria</taxon>
        <taxon>Sphingomonadales</taxon>
        <taxon>Sphingomonadaceae</taxon>
        <taxon>Sphingomonas</taxon>
    </lineage>
</organism>
<geneLocation type="plasmid" evidence="1">
    <name>unnamed2</name>
</geneLocation>
<evidence type="ECO:0000313" key="1">
    <source>
        <dbReference type="EMBL" id="AYJ84711.1"/>
    </source>
</evidence>
<accession>A0A494TFU8</accession>
<dbReference type="EMBL" id="CP032827">
    <property type="protein sequence ID" value="AYJ84711.1"/>
    <property type="molecule type" value="Genomic_DNA"/>
</dbReference>
<dbReference type="KEGG" id="spha:D3Y57_01100"/>
<keyword evidence="1" id="KW-0614">Plasmid</keyword>
<dbReference type="AlphaFoldDB" id="A0A494TFU8"/>
<name>A0A494TFU8_SPHPE</name>